<feature type="compositionally biased region" description="Basic residues" evidence="10">
    <location>
        <begin position="516"/>
        <end position="525"/>
    </location>
</feature>
<keyword evidence="12" id="KW-1185">Reference proteome</keyword>
<dbReference type="PROSITE" id="PS00804">
    <property type="entry name" value="CALRETICULIN_2"/>
    <property type="match status" value="1"/>
</dbReference>
<feature type="compositionally biased region" description="Basic and acidic residues" evidence="10">
    <location>
        <begin position="216"/>
        <end position="244"/>
    </location>
</feature>
<reference evidence="11 12" key="1">
    <citation type="journal article" date="2011" name="Genome Res.">
        <title>Phylogeny-wide analysis of social amoeba genomes highlights ancient origins for complex intercellular communication.</title>
        <authorList>
            <person name="Heidel A.J."/>
            <person name="Lawal H.M."/>
            <person name="Felder M."/>
            <person name="Schilde C."/>
            <person name="Helps N.R."/>
            <person name="Tunggal B."/>
            <person name="Rivero F."/>
            <person name="John U."/>
            <person name="Schleicher M."/>
            <person name="Eichinger L."/>
            <person name="Platzer M."/>
            <person name="Noegel A.A."/>
            <person name="Schaap P."/>
            <person name="Gloeckner G."/>
        </authorList>
    </citation>
    <scope>NUCLEOTIDE SEQUENCE [LARGE SCALE GENOMIC DNA]</scope>
    <source>
        <strain evidence="12">ATCC 26659 / Pp 5 / PN500</strain>
    </source>
</reference>
<keyword evidence="6" id="KW-0472">Membrane</keyword>
<dbReference type="GO" id="GO:0005789">
    <property type="term" value="C:endoplasmic reticulum membrane"/>
    <property type="evidence" value="ECO:0007669"/>
    <property type="project" value="UniProtKB-SubCell"/>
</dbReference>
<dbReference type="SUPFAM" id="SSF49899">
    <property type="entry name" value="Concanavalin A-like lectins/glucanases"/>
    <property type="match status" value="1"/>
</dbReference>
<dbReference type="PROSITE" id="PS00803">
    <property type="entry name" value="CALRETICULIN_1"/>
    <property type="match status" value="1"/>
</dbReference>
<keyword evidence="8" id="KW-1015">Disulfide bond</keyword>
<dbReference type="Proteomes" id="UP000001396">
    <property type="component" value="Unassembled WGS sequence"/>
</dbReference>
<keyword evidence="7 9" id="KW-0143">Chaperone</keyword>
<dbReference type="GO" id="GO:0036503">
    <property type="term" value="P:ERAD pathway"/>
    <property type="evidence" value="ECO:0007669"/>
    <property type="project" value="TreeGrafter"/>
</dbReference>
<evidence type="ECO:0000256" key="5">
    <source>
        <dbReference type="ARBA" id="ARBA00022989"/>
    </source>
</evidence>
<gene>
    <name evidence="11" type="primary">cnxA</name>
    <name evidence="11" type="ORF">PPL_08307</name>
</gene>
<evidence type="ECO:0000313" key="12">
    <source>
        <dbReference type="Proteomes" id="UP000001396"/>
    </source>
</evidence>
<feature type="signal peptide" evidence="9">
    <location>
        <begin position="1"/>
        <end position="19"/>
    </location>
</feature>
<dbReference type="InterPro" id="IPR013320">
    <property type="entry name" value="ConA-like_dom_sf"/>
</dbReference>
<keyword evidence="5" id="KW-1133">Transmembrane helix</keyword>
<dbReference type="GO" id="GO:0005509">
    <property type="term" value="F:calcium ion binding"/>
    <property type="evidence" value="ECO:0007669"/>
    <property type="project" value="InterPro"/>
</dbReference>
<dbReference type="PRINTS" id="PR00626">
    <property type="entry name" value="CALRETICULIN"/>
</dbReference>
<keyword evidence="9" id="KW-0732">Signal</keyword>
<protein>
    <submittedName>
        <fullName evidence="11">Calnexin</fullName>
    </submittedName>
</protein>
<dbReference type="GO" id="GO:0006457">
    <property type="term" value="P:protein folding"/>
    <property type="evidence" value="ECO:0007669"/>
    <property type="project" value="InterPro"/>
</dbReference>
<dbReference type="FunFam" id="2.10.250.10:FF:000001">
    <property type="entry name" value="Calnexin homolog"/>
    <property type="match status" value="1"/>
</dbReference>
<feature type="disulfide bond" evidence="8">
    <location>
        <begin position="106"/>
        <end position="140"/>
    </location>
</feature>
<evidence type="ECO:0000256" key="6">
    <source>
        <dbReference type="ARBA" id="ARBA00023136"/>
    </source>
</evidence>
<feature type="region of interest" description="Disordered" evidence="10">
    <location>
        <begin position="468"/>
        <end position="525"/>
    </location>
</feature>
<evidence type="ECO:0000256" key="4">
    <source>
        <dbReference type="ARBA" id="ARBA00022824"/>
    </source>
</evidence>
<feature type="chain" id="PRO_5005126264" evidence="9">
    <location>
        <begin position="20"/>
        <end position="525"/>
    </location>
</feature>
<proteinExistence type="inferred from homology"/>
<dbReference type="FunCoup" id="D3BHU2">
    <property type="interactions" value="319"/>
</dbReference>
<evidence type="ECO:0000256" key="2">
    <source>
        <dbReference type="ARBA" id="ARBA00010983"/>
    </source>
</evidence>
<evidence type="ECO:0000256" key="1">
    <source>
        <dbReference type="ARBA" id="ARBA00004389"/>
    </source>
</evidence>
<dbReference type="EMBL" id="ADBJ01000037">
    <property type="protein sequence ID" value="EFA78842.1"/>
    <property type="molecule type" value="Genomic_DNA"/>
</dbReference>
<comment type="similarity">
    <text evidence="2 9">Belongs to the calreticulin family.</text>
</comment>
<dbReference type="Gene3D" id="2.10.250.10">
    <property type="entry name" value="Calreticulin/calnexin, P domain"/>
    <property type="match status" value="1"/>
</dbReference>
<dbReference type="InterPro" id="IPR009033">
    <property type="entry name" value="Calreticulin/calnexin_P_dom_sf"/>
</dbReference>
<dbReference type="PANTHER" id="PTHR11073:SF1">
    <property type="entry name" value="CALNEXIN 14D-RELATED"/>
    <property type="match status" value="1"/>
</dbReference>
<feature type="compositionally biased region" description="Low complexity" evidence="10">
    <location>
        <begin position="470"/>
        <end position="490"/>
    </location>
</feature>
<name>D3BHU2_HETP5</name>
<dbReference type="Gene3D" id="2.60.120.200">
    <property type="match status" value="1"/>
</dbReference>
<keyword evidence="4 9" id="KW-0256">Endoplasmic reticulum</keyword>
<keyword evidence="3" id="KW-0812">Transmembrane</keyword>
<evidence type="ECO:0000256" key="7">
    <source>
        <dbReference type="ARBA" id="ARBA00023186"/>
    </source>
</evidence>
<evidence type="ECO:0000313" key="11">
    <source>
        <dbReference type="EMBL" id="EFA78842.1"/>
    </source>
</evidence>
<dbReference type="OMA" id="SGCGKWE"/>
<comment type="subcellular location">
    <subcellularLocation>
        <location evidence="1">Endoplasmic reticulum membrane</location>
        <topology evidence="1">Single-pass membrane protein</topology>
    </subcellularLocation>
</comment>
<dbReference type="GO" id="GO:0051082">
    <property type="term" value="F:unfolded protein binding"/>
    <property type="evidence" value="ECO:0007669"/>
    <property type="project" value="InterPro"/>
</dbReference>
<evidence type="ECO:0000256" key="10">
    <source>
        <dbReference type="SAM" id="MobiDB-lite"/>
    </source>
</evidence>
<dbReference type="InterPro" id="IPR018124">
    <property type="entry name" value="Calret/calnex_CS"/>
</dbReference>
<comment type="caution">
    <text evidence="11">The sequence shown here is derived from an EMBL/GenBank/DDBJ whole genome shotgun (WGS) entry which is preliminary data.</text>
</comment>
<feature type="compositionally biased region" description="Acidic residues" evidence="10">
    <location>
        <begin position="501"/>
        <end position="512"/>
    </location>
</feature>
<evidence type="ECO:0000256" key="3">
    <source>
        <dbReference type="ARBA" id="ARBA00022692"/>
    </source>
</evidence>
<sequence length="525" mass="59306">MRIVYLTIILSIVIGSVLSFTPGQSTVFFDDFQSLSQSRWVKSVNSEADFEIRAADNTFDPSDKGMVLPQLAKRYAITSKLVKPIDNTGKELLVQYEVKLQNGLDCGGAYIKLFQDTENFDVEQVNGNTPYSIMFGPDKCGSDNRIHFIVQSKNPITKTFQEKLIEAKPAVKTDTLSHLYSLHIKPDNTFVIYLDQVNVYEGSFHKNFVPAFNPPKEIDDPSDHKPVDWVDDEKMPDPEAVKPDDWDEDQPSRITDPDAVKPAEWLDNEPEYIPSPDEEKPSEWNDEDDGEWEAPMIPNPRCQDGMCGKWAAPIIPNPLYKGKWSAPMIDNPLYKGVWKAKQIANPEYFEIENPYIVEKIGAIGVEIWTMSPNIYFDNFIITHDKSEADRLAAETWAPKFKLEKERQAKEEEEKAKKLNPELSLVDQALMYIDMFTVYAKENPVPVIGAAVLGLLPLLICMVKPSSSAAQTTKANTTAGSTNTTTTTTTKKQSETPQIESDSSEEEEEEEEEEKPKSKKRTSKVN</sequence>
<organism evidence="11 12">
    <name type="scientific">Heterostelium pallidum (strain ATCC 26659 / Pp 5 / PN500)</name>
    <name type="common">Cellular slime mold</name>
    <name type="synonym">Polysphondylium pallidum</name>
    <dbReference type="NCBI Taxonomy" id="670386"/>
    <lineage>
        <taxon>Eukaryota</taxon>
        <taxon>Amoebozoa</taxon>
        <taxon>Evosea</taxon>
        <taxon>Eumycetozoa</taxon>
        <taxon>Dictyostelia</taxon>
        <taxon>Acytosteliales</taxon>
        <taxon>Acytosteliaceae</taxon>
        <taxon>Heterostelium</taxon>
    </lineage>
</organism>
<dbReference type="Pfam" id="PF00262">
    <property type="entry name" value="Calreticulin"/>
    <property type="match status" value="1"/>
</dbReference>
<dbReference type="STRING" id="670386.D3BHU2"/>
<evidence type="ECO:0000256" key="9">
    <source>
        <dbReference type="RuleBase" id="RU362126"/>
    </source>
</evidence>
<dbReference type="GeneID" id="31363787"/>
<dbReference type="SUPFAM" id="SSF63887">
    <property type="entry name" value="P-domain of calnexin/calreticulin"/>
    <property type="match status" value="1"/>
</dbReference>
<dbReference type="AlphaFoldDB" id="D3BHU2"/>
<dbReference type="PANTHER" id="PTHR11073">
    <property type="entry name" value="CALRETICULIN AND CALNEXIN"/>
    <property type="match status" value="1"/>
</dbReference>
<dbReference type="InParanoid" id="D3BHU2"/>
<evidence type="ECO:0000256" key="8">
    <source>
        <dbReference type="PIRSR" id="PIRSR601580-3"/>
    </source>
</evidence>
<dbReference type="PROSITE" id="PS00805">
    <property type="entry name" value="CALRETICULIN_REPEAT"/>
    <property type="match status" value="1"/>
</dbReference>
<accession>D3BHU2</accession>
<dbReference type="RefSeq" id="XP_020430966.1">
    <property type="nucleotide sequence ID" value="XM_020579127.1"/>
</dbReference>
<feature type="region of interest" description="Disordered" evidence="10">
    <location>
        <begin position="212"/>
        <end position="291"/>
    </location>
</feature>
<dbReference type="InterPro" id="IPR001580">
    <property type="entry name" value="Calret/calnex"/>
</dbReference>